<dbReference type="AlphaFoldDB" id="Q7U6L9"/>
<evidence type="ECO:0000259" key="1">
    <source>
        <dbReference type="SMART" id="SM00065"/>
    </source>
</evidence>
<evidence type="ECO:0000313" key="2">
    <source>
        <dbReference type="EMBL" id="CAE07834.1"/>
    </source>
</evidence>
<dbReference type="PANTHER" id="PTHR43102">
    <property type="entry name" value="SLR1143 PROTEIN"/>
    <property type="match status" value="1"/>
</dbReference>
<proteinExistence type="predicted"/>
<dbReference type="InterPro" id="IPR029016">
    <property type="entry name" value="GAF-like_dom_sf"/>
</dbReference>
<keyword evidence="2" id="KW-0808">Transferase</keyword>
<gene>
    <name evidence="2" type="ordered locus">SYNW1319</name>
</gene>
<dbReference type="eggNOG" id="COG2203">
    <property type="taxonomic scope" value="Bacteria"/>
</dbReference>
<feature type="domain" description="GAF" evidence="1">
    <location>
        <begin position="26"/>
        <end position="168"/>
    </location>
</feature>
<organism evidence="2 3">
    <name type="scientific">Parasynechococcus marenigrum (strain WH8102)</name>
    <dbReference type="NCBI Taxonomy" id="84588"/>
    <lineage>
        <taxon>Bacteria</taxon>
        <taxon>Bacillati</taxon>
        <taxon>Cyanobacteriota</taxon>
        <taxon>Cyanophyceae</taxon>
        <taxon>Synechococcales</taxon>
        <taxon>Prochlorococcaceae</taxon>
        <taxon>Parasynechococcus</taxon>
        <taxon>Parasynechococcus marenigrum</taxon>
    </lineage>
</organism>
<dbReference type="Pfam" id="PF01590">
    <property type="entry name" value="GAF"/>
    <property type="match status" value="1"/>
</dbReference>
<dbReference type="SUPFAM" id="SSF55781">
    <property type="entry name" value="GAF domain-like"/>
    <property type="match status" value="1"/>
</dbReference>
<keyword evidence="3" id="KW-1185">Reference proteome</keyword>
<evidence type="ECO:0000313" key="3">
    <source>
        <dbReference type="Proteomes" id="UP000001422"/>
    </source>
</evidence>
<sequence>MGAAPKPINEVERLRALSEYRILGTKPEESYDNITSMAAMICHAPIALISLVDQSRQWFKSRVGCDQQQTERDISFCAHTILNPQPLIVEDALFDQRFQDNPLVREDPNIRLYAGFPLNTPNDQRIGTLCVIDRMPKSLTSIQIQVMKRLADQVVTLLELRRRSLDLLEEFCKLQDSKGLICSCSYCRKIRDGNGSWQPFEDYMMRHSTLNFSHGICQGCMSEHFPEVSRAGC</sequence>
<dbReference type="InterPro" id="IPR003018">
    <property type="entry name" value="GAF"/>
</dbReference>
<dbReference type="EMBL" id="BX569692">
    <property type="protein sequence ID" value="CAE07834.1"/>
    <property type="molecule type" value="Genomic_DNA"/>
</dbReference>
<dbReference type="KEGG" id="syw:SYNW1319"/>
<dbReference type="Proteomes" id="UP000001422">
    <property type="component" value="Chromosome"/>
</dbReference>
<accession>Q7U6L9</accession>
<protein>
    <recommendedName>
        <fullName evidence="1">GAF domain-containing protein</fullName>
    </recommendedName>
</protein>
<dbReference type="Gene3D" id="3.30.450.40">
    <property type="match status" value="1"/>
</dbReference>
<dbReference type="SMART" id="SM00065">
    <property type="entry name" value="GAF"/>
    <property type="match status" value="1"/>
</dbReference>
<name>Q7U6L9_PARMW</name>
<reference evidence="2 3" key="1">
    <citation type="journal article" date="2003" name="Nature">
        <title>The genome of a motile marine Synechococcus.</title>
        <authorList>
            <person name="Palenik B."/>
            <person name="Brahamsha B."/>
            <person name="Larimer F."/>
            <person name="Land M."/>
            <person name="Hauser L."/>
            <person name="Chain P."/>
            <person name="Lamerdin J."/>
            <person name="Regala W."/>
            <person name="Allen E.A."/>
            <person name="McCarren J."/>
            <person name="Paulsen I."/>
            <person name="Dufresne A."/>
            <person name="Partensky F."/>
            <person name="Webb E."/>
            <person name="Waterbury J."/>
        </authorList>
    </citation>
    <scope>NUCLEOTIDE SEQUENCE [LARGE SCALE GENOMIC DNA]</scope>
    <source>
        <strain evidence="2 3">WH8102</strain>
    </source>
</reference>
<dbReference type="PANTHER" id="PTHR43102:SF2">
    <property type="entry name" value="GAF DOMAIN-CONTAINING PROTEIN"/>
    <property type="match status" value="1"/>
</dbReference>
<dbReference type="GO" id="GO:0016740">
    <property type="term" value="F:transferase activity"/>
    <property type="evidence" value="ECO:0007669"/>
    <property type="project" value="UniProtKB-KW"/>
</dbReference>
<dbReference type="HOGENOM" id="CLU_096802_0_0_3"/>